<dbReference type="AlphaFoldDB" id="A0A9I9E6D1"/>
<dbReference type="EnsemblPlants" id="MELO3C029338.2.1">
    <property type="protein sequence ID" value="MELO3C029338.2.1"/>
    <property type="gene ID" value="MELO3C029338.2"/>
</dbReference>
<accession>A0A9I9E6D1</accession>
<protein>
    <submittedName>
        <fullName evidence="2">Uncharacterized protein</fullName>
    </submittedName>
</protein>
<evidence type="ECO:0000313" key="2">
    <source>
        <dbReference type="EnsemblPlants" id="MELO3C029338.2.1"/>
    </source>
</evidence>
<organism evidence="2">
    <name type="scientific">Cucumis melo</name>
    <name type="common">Muskmelon</name>
    <dbReference type="NCBI Taxonomy" id="3656"/>
    <lineage>
        <taxon>Eukaryota</taxon>
        <taxon>Viridiplantae</taxon>
        <taxon>Streptophyta</taxon>
        <taxon>Embryophyta</taxon>
        <taxon>Tracheophyta</taxon>
        <taxon>Spermatophyta</taxon>
        <taxon>Magnoliopsida</taxon>
        <taxon>eudicotyledons</taxon>
        <taxon>Gunneridae</taxon>
        <taxon>Pentapetalae</taxon>
        <taxon>rosids</taxon>
        <taxon>fabids</taxon>
        <taxon>Cucurbitales</taxon>
        <taxon>Cucurbitaceae</taxon>
        <taxon>Benincaseae</taxon>
        <taxon>Cucumis</taxon>
    </lineage>
</organism>
<dbReference type="Gramene" id="MELO3C029338.2.1">
    <property type="protein sequence ID" value="MELO3C029338.2.1"/>
    <property type="gene ID" value="MELO3C029338.2"/>
</dbReference>
<feature type="compositionally biased region" description="Polar residues" evidence="1">
    <location>
        <begin position="85"/>
        <end position="94"/>
    </location>
</feature>
<reference evidence="2" key="1">
    <citation type="submission" date="2023-03" db="UniProtKB">
        <authorList>
            <consortium name="EnsemblPlants"/>
        </authorList>
    </citation>
    <scope>IDENTIFICATION</scope>
</reference>
<proteinExistence type="predicted"/>
<sequence length="94" mass="10393">MLILEDDGRNSQEGDVSLQRKTQTEVKQAAFMRNRDPSIFLVHPCKQQTNKIPMKKDLEKLGPYHAEMNEQNSGVNWSAGAEGGSPSTMASISS</sequence>
<feature type="region of interest" description="Disordered" evidence="1">
    <location>
        <begin position="74"/>
        <end position="94"/>
    </location>
</feature>
<feature type="compositionally biased region" description="Basic and acidic residues" evidence="1">
    <location>
        <begin position="1"/>
        <end position="12"/>
    </location>
</feature>
<feature type="region of interest" description="Disordered" evidence="1">
    <location>
        <begin position="1"/>
        <end position="21"/>
    </location>
</feature>
<name>A0A9I9E6D1_CUCME</name>
<evidence type="ECO:0000256" key="1">
    <source>
        <dbReference type="SAM" id="MobiDB-lite"/>
    </source>
</evidence>